<dbReference type="Proteomes" id="UP000321046">
    <property type="component" value="Unassembled WGS sequence"/>
</dbReference>
<dbReference type="EMBL" id="VOSL01000039">
    <property type="protein sequence ID" value="TXD37903.1"/>
    <property type="molecule type" value="Genomic_DNA"/>
</dbReference>
<dbReference type="OrthoDB" id="48438at2"/>
<sequence length="94" mass="10589">MLPRPTIEAFDIWLADRSLRLDAIVIGGSALALLGVTNRQTRDFDILHPELPEAINSAAREFASHLRREDVELSDDWLNNGPMQLAEVLPNGWR</sequence>
<feature type="domain" description="DUF6036" evidence="1">
    <location>
        <begin position="14"/>
        <end position="77"/>
    </location>
</feature>
<organism evidence="2 3">
    <name type="scientific">Lujinxingia vulgaris</name>
    <dbReference type="NCBI Taxonomy" id="2600176"/>
    <lineage>
        <taxon>Bacteria</taxon>
        <taxon>Deltaproteobacteria</taxon>
        <taxon>Bradymonadales</taxon>
        <taxon>Lujinxingiaceae</taxon>
        <taxon>Lujinxingia</taxon>
    </lineage>
</organism>
<comment type="caution">
    <text evidence="2">The sequence shown here is derived from an EMBL/GenBank/DDBJ whole genome shotgun (WGS) entry which is preliminary data.</text>
</comment>
<accession>A0A5C6X7T0</accession>
<dbReference type="AlphaFoldDB" id="A0A5C6X7T0"/>
<evidence type="ECO:0000313" key="2">
    <source>
        <dbReference type="EMBL" id="TXD37903.1"/>
    </source>
</evidence>
<evidence type="ECO:0000313" key="3">
    <source>
        <dbReference type="Proteomes" id="UP000321046"/>
    </source>
</evidence>
<protein>
    <recommendedName>
        <fullName evidence="1">DUF6036 domain-containing protein</fullName>
    </recommendedName>
</protein>
<dbReference type="RefSeq" id="WP_146973989.1">
    <property type="nucleotide sequence ID" value="NZ_VOSL01000039.1"/>
</dbReference>
<gene>
    <name evidence="2" type="ORF">FRC96_08035</name>
</gene>
<proteinExistence type="predicted"/>
<dbReference type="InterPro" id="IPR045792">
    <property type="entry name" value="DUF6036"/>
</dbReference>
<dbReference type="Pfam" id="PF19502">
    <property type="entry name" value="DUF6036"/>
    <property type="match status" value="1"/>
</dbReference>
<evidence type="ECO:0000259" key="1">
    <source>
        <dbReference type="Pfam" id="PF19502"/>
    </source>
</evidence>
<name>A0A5C6X7T0_9DELT</name>
<reference evidence="2 3" key="1">
    <citation type="submission" date="2019-08" db="EMBL/GenBank/DDBJ databases">
        <title>Bradymonadales sp. TMQ2.</title>
        <authorList>
            <person name="Liang Q."/>
        </authorList>
    </citation>
    <scope>NUCLEOTIDE SEQUENCE [LARGE SCALE GENOMIC DNA]</scope>
    <source>
        <strain evidence="2 3">TMQ2</strain>
    </source>
</reference>